<keyword evidence="3" id="KW-1185">Reference proteome</keyword>
<protein>
    <submittedName>
        <fullName evidence="2">Uncharacterized protein</fullName>
    </submittedName>
</protein>
<keyword evidence="1" id="KW-1133">Transmembrane helix</keyword>
<dbReference type="EMBL" id="CAHIKZ030001353">
    <property type="protein sequence ID" value="CAE1260917.1"/>
    <property type="molecule type" value="Genomic_DNA"/>
</dbReference>
<reference evidence="2" key="1">
    <citation type="submission" date="2021-01" db="EMBL/GenBank/DDBJ databases">
        <authorList>
            <person name="Li R."/>
            <person name="Bekaert M."/>
        </authorList>
    </citation>
    <scope>NUCLEOTIDE SEQUENCE</scope>
    <source>
        <strain evidence="2">Farmed</strain>
    </source>
</reference>
<sequence>MLMTTTDPYESTLICLPDFFLLSLSFSLFSLTFSFPQSQISFTQVAFFLKKKNLFFFLAAIYSSFTDLILVLFKILLSSISVTRCFKKPTLLFFFLAANYSSFIDLILIVFEILLSPCFFFQPHFFSCFFFFFFTLFSFRWLSLSFSLRSPLLKFLFFF</sequence>
<feature type="transmembrane region" description="Helical" evidence="1">
    <location>
        <begin position="55"/>
        <end position="77"/>
    </location>
</feature>
<keyword evidence="1" id="KW-0812">Transmembrane</keyword>
<feature type="transmembrane region" description="Helical" evidence="1">
    <location>
        <begin position="12"/>
        <end position="35"/>
    </location>
</feature>
<evidence type="ECO:0000256" key="1">
    <source>
        <dbReference type="SAM" id="Phobius"/>
    </source>
</evidence>
<comment type="caution">
    <text evidence="2">The sequence shown here is derived from an EMBL/GenBank/DDBJ whole genome shotgun (WGS) entry which is preliminary data.</text>
</comment>
<evidence type="ECO:0000313" key="3">
    <source>
        <dbReference type="Proteomes" id="UP000597762"/>
    </source>
</evidence>
<feature type="transmembrane region" description="Helical" evidence="1">
    <location>
        <begin position="123"/>
        <end position="142"/>
    </location>
</feature>
<proteinExistence type="predicted"/>
<evidence type="ECO:0000313" key="2">
    <source>
        <dbReference type="EMBL" id="CAE1260917.1"/>
    </source>
</evidence>
<keyword evidence="1" id="KW-0472">Membrane</keyword>
<name>A0A812CDZ6_ACAPH</name>
<dbReference type="Proteomes" id="UP000597762">
    <property type="component" value="Unassembled WGS sequence"/>
</dbReference>
<organism evidence="2 3">
    <name type="scientific">Acanthosepion pharaonis</name>
    <name type="common">Pharaoh cuttlefish</name>
    <name type="synonym">Sepia pharaonis</name>
    <dbReference type="NCBI Taxonomy" id="158019"/>
    <lineage>
        <taxon>Eukaryota</taxon>
        <taxon>Metazoa</taxon>
        <taxon>Spiralia</taxon>
        <taxon>Lophotrochozoa</taxon>
        <taxon>Mollusca</taxon>
        <taxon>Cephalopoda</taxon>
        <taxon>Coleoidea</taxon>
        <taxon>Decapodiformes</taxon>
        <taxon>Sepiida</taxon>
        <taxon>Sepiina</taxon>
        <taxon>Sepiidae</taxon>
        <taxon>Acanthosepion</taxon>
    </lineage>
</organism>
<dbReference type="AlphaFoldDB" id="A0A812CDZ6"/>
<accession>A0A812CDZ6</accession>
<feature type="transmembrane region" description="Helical" evidence="1">
    <location>
        <begin position="89"/>
        <end position="111"/>
    </location>
</feature>
<gene>
    <name evidence="2" type="ORF">SPHA_32454</name>
</gene>